<dbReference type="PROSITE" id="PS50236">
    <property type="entry name" value="CHCR"/>
    <property type="match status" value="1"/>
</dbReference>
<dbReference type="PANTHER" id="PTHR23323">
    <property type="entry name" value="VACUOLAR PROTEIN SORTING-ASSOCIATED PROTEIN"/>
    <property type="match status" value="1"/>
</dbReference>
<feature type="domain" description="RING-type" evidence="10">
    <location>
        <begin position="1022"/>
        <end position="1057"/>
    </location>
</feature>
<feature type="repeat" description="CHCR" evidence="8">
    <location>
        <begin position="514"/>
        <end position="658"/>
    </location>
</feature>
<name>A0A1A9AM22_PLAOA</name>
<dbReference type="Pfam" id="PF12451">
    <property type="entry name" value="VPS11_C"/>
    <property type="match status" value="1"/>
</dbReference>
<dbReference type="PANTHER" id="PTHR23323:SF24">
    <property type="entry name" value="VACUOLAR PROTEIN SORTING-ASSOCIATED PROTEIN 11 HOMOLOG"/>
    <property type="match status" value="1"/>
</dbReference>
<evidence type="ECO:0000256" key="8">
    <source>
        <dbReference type="PROSITE-ProRule" id="PRU01006"/>
    </source>
</evidence>
<evidence type="ECO:0000313" key="13">
    <source>
        <dbReference type="Proteomes" id="UP000078550"/>
    </source>
</evidence>
<proteinExistence type="inferred from homology"/>
<dbReference type="GO" id="GO:0048284">
    <property type="term" value="P:organelle fusion"/>
    <property type="evidence" value="ECO:0007669"/>
    <property type="project" value="TreeGrafter"/>
</dbReference>
<evidence type="ECO:0000256" key="4">
    <source>
        <dbReference type="ARBA" id="ARBA00022771"/>
    </source>
</evidence>
<keyword evidence="5" id="KW-0862">Zinc</keyword>
<dbReference type="EMBL" id="FLRD01000099">
    <property type="protein sequence ID" value="SBT36681.1"/>
    <property type="molecule type" value="Genomic_DNA"/>
</dbReference>
<dbReference type="Proteomes" id="UP000078550">
    <property type="component" value="Unassembled WGS sequence"/>
</dbReference>
<dbReference type="Proteomes" id="UP000078555">
    <property type="component" value="Unassembled WGS sequence"/>
</dbReference>
<dbReference type="GO" id="GO:0007032">
    <property type="term" value="P:endosome organization"/>
    <property type="evidence" value="ECO:0007669"/>
    <property type="project" value="TreeGrafter"/>
</dbReference>
<dbReference type="SUPFAM" id="SSF57850">
    <property type="entry name" value="RING/U-box"/>
    <property type="match status" value="1"/>
</dbReference>
<evidence type="ECO:0000313" key="14">
    <source>
        <dbReference type="Proteomes" id="UP000078555"/>
    </source>
</evidence>
<dbReference type="InterPro" id="IPR057308">
    <property type="entry name" value="CHCR_PEP5_VPS11"/>
</dbReference>
<organism evidence="12 13">
    <name type="scientific">Plasmodium ovale wallikeri</name>
    <dbReference type="NCBI Taxonomy" id="864142"/>
    <lineage>
        <taxon>Eukaryota</taxon>
        <taxon>Sar</taxon>
        <taxon>Alveolata</taxon>
        <taxon>Apicomplexa</taxon>
        <taxon>Aconoidasida</taxon>
        <taxon>Haemosporida</taxon>
        <taxon>Plasmodiidae</taxon>
        <taxon>Plasmodium</taxon>
        <taxon>Plasmodium (Plasmodium)</taxon>
    </lineage>
</organism>
<evidence type="ECO:0000256" key="9">
    <source>
        <dbReference type="SAM" id="MobiDB-lite"/>
    </source>
</evidence>
<dbReference type="InterPro" id="IPR024763">
    <property type="entry name" value="VPS11_C"/>
</dbReference>
<keyword evidence="6" id="KW-0472">Membrane</keyword>
<keyword evidence="3" id="KW-0479">Metal-binding</keyword>
<dbReference type="GO" id="GO:0005768">
    <property type="term" value="C:endosome"/>
    <property type="evidence" value="ECO:0007669"/>
    <property type="project" value="TreeGrafter"/>
</dbReference>
<keyword evidence="14" id="KW-1185">Reference proteome</keyword>
<feature type="compositionally biased region" description="Basic and acidic residues" evidence="9">
    <location>
        <begin position="721"/>
        <end position="730"/>
    </location>
</feature>
<protein>
    <submittedName>
        <fullName evidence="12">Vacuolar protein sorting-associated protein 11, putative (VPS11)</fullName>
    </submittedName>
</protein>
<comment type="similarity">
    <text evidence="2">Belongs to the VPS11 family.</text>
</comment>
<comment type="subcellular location">
    <subcellularLocation>
        <location evidence="1">Endomembrane system</location>
        <topology evidence="1">Peripheral membrane protein</topology>
    </subcellularLocation>
</comment>
<evidence type="ECO:0000256" key="3">
    <source>
        <dbReference type="ARBA" id="ARBA00022723"/>
    </source>
</evidence>
<keyword evidence="4 7" id="KW-0863">Zinc-finger</keyword>
<evidence type="ECO:0000259" key="10">
    <source>
        <dbReference type="PROSITE" id="PS50089"/>
    </source>
</evidence>
<evidence type="ECO:0000256" key="7">
    <source>
        <dbReference type="PROSITE-ProRule" id="PRU00175"/>
    </source>
</evidence>
<dbReference type="EMBL" id="FLRE01001777">
    <property type="protein sequence ID" value="SBT57259.1"/>
    <property type="molecule type" value="Genomic_DNA"/>
</dbReference>
<evidence type="ECO:0000256" key="1">
    <source>
        <dbReference type="ARBA" id="ARBA00004184"/>
    </source>
</evidence>
<dbReference type="AlphaFoldDB" id="A0A1A9AM22"/>
<sequence length="1107" mass="131034">MFNFRKLPLFDRDQTKDTGEVKNFLNSHEGIYFSASKKFINVFVDKVLFIDPLNLNVTTINTDLFVVDFCFSDKTNNLIVLGKSKNALVCSIYNIRANNFTLLKKINLSRNIENIKKTLISKCLGYIITLENKKISFYLINNDYSINKSELIETEEELFENIYLCKDNIFVIIKKSFVNMYKLIIKDSSISYTFIEGIKLNVYPPSVSSINKGSNNDKSDTLFEPILSIYNEEIDVLYICNNKQRVLLVVDMSNRKLEYILLEYRAIKLFTVKFYLIFLTEVNRKFCMNIYIIHEDLKLLAFTATFTYLITNVVFFNNLLFLIIDELVHKPEVKVDTFYFYEQLKMKWNGTGDGDTSRNSKMVNMSNIFKETEKQKSKNDIDILKIFSDNVNNGNSNSNVSRGDIKYDIFLEKREDGRREEGNNIEHKQYSYDKRLFKLNNVFTNCRNKIKIVIKEKNINEIINMFKKKKLFPWLIKYADLNKNYHSINFGYVHKLYADFLFEKEQHERAMYHYIKTIGFLETANVIHKYLSLDLYEYLSVYLEKLHDTNLFNDEHTMMLLSCYKKECKKKKIISFIKHNKNKINLNRTYKFLSNIGYYNVVLKFSRKNKDHLTYISILIDKYENYEKSLKYIFKLDVENICILLFRYGYKFIKYFPELTIYLLRKIIKKYNLNLTIFIPLFLDNIDFLFIFILKFLDQKGEHSAVPAVTGKPMRGKKKPQKEGKDDKTGKGGKGGKGGNDGKDRKNERESLLIHDTPTYEGTTAANIISNRKIEFDIFNGDYDYILFVTVMQILLQKYKKREKNHILTFNIDKLIKNRDKNITFLSVILLSIYSYNKGLFYISNQMHKYDMSFLFSINKIIKNFKMMYNQQLALANSTKFTGNQDNVLPHSNHIFEALDKKLEKNIFNSCMHLLRLKDSLFHNYIFYYLSQLNDDKYLIKFIKKVKKKSSLSLLNLISILQKYNKSYNCIKKIVIAYINEMNKNINKKHTQILRDQKELYKIKKKLLERKYSFHIIDNTYCALCKETLSIPIIHFLCNHSYHFSCLNGNEVCVLCRNKDNEKKFLKEKAKNTINNFDEFFKYLQGSTDKFSFISNYLSYGVTPGKR</sequence>
<evidence type="ECO:0000256" key="6">
    <source>
        <dbReference type="ARBA" id="ARBA00023136"/>
    </source>
</evidence>
<dbReference type="Pfam" id="PF23356">
    <property type="entry name" value="TPR_PEP5_VPS11"/>
    <property type="match status" value="1"/>
</dbReference>
<dbReference type="GO" id="GO:0008270">
    <property type="term" value="F:zinc ion binding"/>
    <property type="evidence" value="ECO:0007669"/>
    <property type="project" value="UniProtKB-KW"/>
</dbReference>
<evidence type="ECO:0000313" key="11">
    <source>
        <dbReference type="EMBL" id="SBT36681.1"/>
    </source>
</evidence>
<dbReference type="GO" id="GO:0007033">
    <property type="term" value="P:vacuole organization"/>
    <property type="evidence" value="ECO:0007669"/>
    <property type="project" value="TreeGrafter"/>
</dbReference>
<reference evidence="13 14" key="1">
    <citation type="submission" date="2016-05" db="EMBL/GenBank/DDBJ databases">
        <authorList>
            <person name="Naeem Raeece"/>
        </authorList>
    </citation>
    <scope>NUCLEOTIDE SEQUENCE [LARGE SCALE GENOMIC DNA]</scope>
</reference>
<dbReference type="PROSITE" id="PS50089">
    <property type="entry name" value="ZF_RING_2"/>
    <property type="match status" value="1"/>
</dbReference>
<dbReference type="InterPro" id="IPR001841">
    <property type="entry name" value="Znf_RING"/>
</dbReference>
<dbReference type="GO" id="GO:0006886">
    <property type="term" value="P:intracellular protein transport"/>
    <property type="evidence" value="ECO:0007669"/>
    <property type="project" value="UniProtKB-UniRule"/>
</dbReference>
<gene>
    <name evidence="11" type="ORF">POVWA1_033750</name>
    <name evidence="12" type="ORF">POVWA2_078360</name>
</gene>
<accession>A0A1A9AM22</accession>
<evidence type="ECO:0000256" key="2">
    <source>
        <dbReference type="ARBA" id="ARBA00007070"/>
    </source>
</evidence>
<feature type="region of interest" description="Disordered" evidence="9">
    <location>
        <begin position="707"/>
        <end position="748"/>
    </location>
</feature>
<dbReference type="GO" id="GO:0030897">
    <property type="term" value="C:HOPS complex"/>
    <property type="evidence" value="ECO:0007669"/>
    <property type="project" value="TreeGrafter"/>
</dbReference>
<dbReference type="InterPro" id="IPR000547">
    <property type="entry name" value="Clathrin_H-chain/VPS_repeat"/>
</dbReference>
<dbReference type="GO" id="GO:0006904">
    <property type="term" value="P:vesicle docking involved in exocytosis"/>
    <property type="evidence" value="ECO:0007669"/>
    <property type="project" value="TreeGrafter"/>
</dbReference>
<evidence type="ECO:0000313" key="12">
    <source>
        <dbReference type="EMBL" id="SBT57259.1"/>
    </source>
</evidence>
<reference evidence="12" key="2">
    <citation type="submission" date="2016-05" db="EMBL/GenBank/DDBJ databases">
        <authorList>
            <person name="Lavstsen T."/>
            <person name="Jespersen J.S."/>
        </authorList>
    </citation>
    <scope>NUCLEOTIDE SEQUENCE [LARGE SCALE GENOMIC DNA]</scope>
</reference>
<evidence type="ECO:0000256" key="5">
    <source>
        <dbReference type="ARBA" id="ARBA00022833"/>
    </source>
</evidence>
<dbReference type="GO" id="GO:0030674">
    <property type="term" value="F:protein-macromolecule adaptor activity"/>
    <property type="evidence" value="ECO:0007669"/>
    <property type="project" value="TreeGrafter"/>
</dbReference>